<feature type="region of interest" description="Disordered" evidence="8">
    <location>
        <begin position="128"/>
        <end position="181"/>
    </location>
</feature>
<keyword evidence="6 7" id="KW-0472">Membrane</keyword>
<evidence type="ECO:0000256" key="7">
    <source>
        <dbReference type="PROSITE-ProRule" id="PRU00473"/>
    </source>
</evidence>
<dbReference type="PANTHER" id="PTHR30329">
    <property type="entry name" value="STATOR ELEMENT OF FLAGELLAR MOTOR COMPLEX"/>
    <property type="match status" value="1"/>
</dbReference>
<evidence type="ECO:0000256" key="2">
    <source>
        <dbReference type="ARBA" id="ARBA00008914"/>
    </source>
</evidence>
<evidence type="ECO:0000256" key="5">
    <source>
        <dbReference type="ARBA" id="ARBA00022989"/>
    </source>
</evidence>
<evidence type="ECO:0000256" key="8">
    <source>
        <dbReference type="SAM" id="MobiDB-lite"/>
    </source>
</evidence>
<proteinExistence type="inferred from homology"/>
<evidence type="ECO:0000313" key="12">
    <source>
        <dbReference type="Proteomes" id="UP001304683"/>
    </source>
</evidence>
<dbReference type="CDD" id="cd07185">
    <property type="entry name" value="OmpA_C-like"/>
    <property type="match status" value="1"/>
</dbReference>
<feature type="domain" description="OmpA-like" evidence="10">
    <location>
        <begin position="219"/>
        <end position="340"/>
    </location>
</feature>
<dbReference type="Pfam" id="PF13677">
    <property type="entry name" value="MotB_plug"/>
    <property type="match status" value="1"/>
</dbReference>
<evidence type="ECO:0000256" key="1">
    <source>
        <dbReference type="ARBA" id="ARBA00004162"/>
    </source>
</evidence>
<dbReference type="Gene3D" id="3.30.1330.60">
    <property type="entry name" value="OmpA-like domain"/>
    <property type="match status" value="1"/>
</dbReference>
<keyword evidence="11" id="KW-0969">Cilium</keyword>
<reference evidence="11 12" key="1">
    <citation type="submission" date="2023-08" db="EMBL/GenBank/DDBJ databases">
        <title>Genome sequence of Thermaerobacter compostii strain Ins1, a spore-forming filamentous bacterium isolated from a deep geothermal reservoir.</title>
        <authorList>
            <person name="Bregnard D."/>
            <person name="Gonzalez D."/>
            <person name="Junier P."/>
        </authorList>
    </citation>
    <scope>NUCLEOTIDE SEQUENCE [LARGE SCALE GENOMIC DNA]</scope>
    <source>
        <strain evidence="11 12">Ins1</strain>
    </source>
</reference>
<keyword evidence="3" id="KW-1003">Cell membrane</keyword>
<comment type="similarity">
    <text evidence="2">Belongs to the MotB family.</text>
</comment>
<protein>
    <submittedName>
        <fullName evidence="11">Flagellar motor protein MotB</fullName>
    </submittedName>
</protein>
<keyword evidence="12" id="KW-1185">Reference proteome</keyword>
<feature type="transmembrane region" description="Helical" evidence="9">
    <location>
        <begin position="72"/>
        <end position="92"/>
    </location>
</feature>
<feature type="compositionally biased region" description="Gly residues" evidence="8">
    <location>
        <begin position="55"/>
        <end position="64"/>
    </location>
</feature>
<dbReference type="InterPro" id="IPR036737">
    <property type="entry name" value="OmpA-like_sf"/>
</dbReference>
<dbReference type="Pfam" id="PF00691">
    <property type="entry name" value="OmpA"/>
    <property type="match status" value="1"/>
</dbReference>
<dbReference type="InterPro" id="IPR025713">
    <property type="entry name" value="MotB-like_N_dom"/>
</dbReference>
<feature type="region of interest" description="Disordered" evidence="8">
    <location>
        <begin position="343"/>
        <end position="366"/>
    </location>
</feature>
<name>A0ABZ0QQE6_9FIRM</name>
<feature type="region of interest" description="Disordered" evidence="8">
    <location>
        <begin position="390"/>
        <end position="418"/>
    </location>
</feature>
<dbReference type="SUPFAM" id="SSF103088">
    <property type="entry name" value="OmpA-like"/>
    <property type="match status" value="1"/>
</dbReference>
<keyword evidence="4 9" id="KW-0812">Transmembrane</keyword>
<accession>A0ABZ0QQE6</accession>
<dbReference type="EMBL" id="CP132508">
    <property type="protein sequence ID" value="WPD19708.1"/>
    <property type="molecule type" value="Genomic_DNA"/>
</dbReference>
<dbReference type="InterPro" id="IPR006665">
    <property type="entry name" value="OmpA-like"/>
</dbReference>
<sequence length="418" mass="43917">MAPRRGWGSGRDATGPPGATSLGFEREAAEDLGGTAALRGRTGRRRGRTDAAEAGGHGGGGGHEGTGSMRWLLTYADLITLLLAFFVVMYAISEVNAARYQALAASLRAAFATAGEALIDTEGHSPDARKVLDGLNRDTGQPFPPVEPSAAEAPPGDAGSSPPVTDDQGLGSRGVPAAGTALPPMTAEERRRLEGLVERVNAALREAGLGGRASARLTDRGVAIIFDDQVFFDLGRAELRPEGRDLLRRLAPILAAVPGTILVEGHTDDLPIRSGRFPTNWELSTARATTVVRFLAEQGGIDPRRLAAAGYGEWRPRYPNTSAANRARNRRVEIVLLRQSLDPTARIGGEGPQGRRPPRGRDPVVGTAWDKRPAAVAATARHAGVGPLTALGPGKWGSGPKAQPLMLPATPLNLDDKV</sequence>
<evidence type="ECO:0000313" key="11">
    <source>
        <dbReference type="EMBL" id="WPD19708.1"/>
    </source>
</evidence>
<evidence type="ECO:0000256" key="9">
    <source>
        <dbReference type="SAM" id="Phobius"/>
    </source>
</evidence>
<keyword evidence="11" id="KW-0282">Flagellum</keyword>
<keyword evidence="11" id="KW-0966">Cell projection</keyword>
<evidence type="ECO:0000259" key="10">
    <source>
        <dbReference type="PROSITE" id="PS51123"/>
    </source>
</evidence>
<dbReference type="Proteomes" id="UP001304683">
    <property type="component" value="Chromosome"/>
</dbReference>
<dbReference type="PROSITE" id="PS51123">
    <property type="entry name" value="OMPA_2"/>
    <property type="match status" value="1"/>
</dbReference>
<dbReference type="InterPro" id="IPR050330">
    <property type="entry name" value="Bact_OuterMem_StrucFunc"/>
</dbReference>
<comment type="subcellular location">
    <subcellularLocation>
        <location evidence="1">Cell membrane</location>
        <topology evidence="1">Single-pass membrane protein</topology>
    </subcellularLocation>
</comment>
<keyword evidence="5 9" id="KW-1133">Transmembrane helix</keyword>
<dbReference type="PANTHER" id="PTHR30329:SF20">
    <property type="entry name" value="EXPORTED PROTEIN"/>
    <property type="match status" value="1"/>
</dbReference>
<gene>
    <name evidence="11" type="ORF">Q5761_03300</name>
</gene>
<organism evidence="11 12">
    <name type="scientific">Thermaerobacter composti</name>
    <dbReference type="NCBI Taxonomy" id="554949"/>
    <lineage>
        <taxon>Bacteria</taxon>
        <taxon>Bacillati</taxon>
        <taxon>Bacillota</taxon>
        <taxon>Clostridia</taxon>
        <taxon>Eubacteriales</taxon>
        <taxon>Clostridiales Family XVII. Incertae Sedis</taxon>
        <taxon>Thermaerobacter</taxon>
    </lineage>
</organism>
<evidence type="ECO:0000256" key="3">
    <source>
        <dbReference type="ARBA" id="ARBA00022475"/>
    </source>
</evidence>
<dbReference type="RefSeq" id="WP_318751198.1">
    <property type="nucleotide sequence ID" value="NZ_CP132508.1"/>
</dbReference>
<feature type="region of interest" description="Disordered" evidence="8">
    <location>
        <begin position="1"/>
        <end position="64"/>
    </location>
</feature>
<evidence type="ECO:0000256" key="4">
    <source>
        <dbReference type="ARBA" id="ARBA00022692"/>
    </source>
</evidence>
<evidence type="ECO:0000256" key="6">
    <source>
        <dbReference type="ARBA" id="ARBA00023136"/>
    </source>
</evidence>